<name>A0AAD4FC55_9PEZI</name>
<reference evidence="9" key="1">
    <citation type="submission" date="2023-02" db="EMBL/GenBank/DDBJ databases">
        <authorList>
            <person name="Palmer J.M."/>
        </authorList>
    </citation>
    <scope>NUCLEOTIDE SEQUENCE</scope>
    <source>
        <strain evidence="9">FW57</strain>
    </source>
</reference>
<dbReference type="Proteomes" id="UP001197093">
    <property type="component" value="Unassembled WGS sequence"/>
</dbReference>
<protein>
    <recommendedName>
        <fullName evidence="11">Integral membrane protein</fullName>
    </recommendedName>
</protein>
<dbReference type="Pfam" id="PF23584">
    <property type="entry name" value="DUF7136"/>
    <property type="match status" value="1"/>
</dbReference>
<keyword evidence="3 6" id="KW-1133">Transmembrane helix</keyword>
<evidence type="ECO:0008006" key="11">
    <source>
        <dbReference type="Google" id="ProtNLM"/>
    </source>
</evidence>
<feature type="transmembrane region" description="Helical" evidence="6">
    <location>
        <begin position="83"/>
        <end position="108"/>
    </location>
</feature>
<dbReference type="InterPro" id="IPR049326">
    <property type="entry name" value="Rhodopsin_dom_fungi"/>
</dbReference>
<dbReference type="Pfam" id="PF20684">
    <property type="entry name" value="Fung_rhodopsin"/>
    <property type="match status" value="1"/>
</dbReference>
<evidence type="ECO:0000256" key="5">
    <source>
        <dbReference type="ARBA" id="ARBA00038359"/>
    </source>
</evidence>
<feature type="domain" description="Rhodopsin" evidence="7">
    <location>
        <begin position="67"/>
        <end position="261"/>
    </location>
</feature>
<feature type="transmembrane region" description="Helical" evidence="6">
    <location>
        <begin position="52"/>
        <end position="71"/>
    </location>
</feature>
<evidence type="ECO:0000256" key="3">
    <source>
        <dbReference type="ARBA" id="ARBA00022989"/>
    </source>
</evidence>
<feature type="transmembrane region" description="Helical" evidence="6">
    <location>
        <begin position="209"/>
        <end position="227"/>
    </location>
</feature>
<evidence type="ECO:0000256" key="2">
    <source>
        <dbReference type="ARBA" id="ARBA00022692"/>
    </source>
</evidence>
<dbReference type="PANTHER" id="PTHR33048:SF42">
    <property type="entry name" value="INTEGRAL MEMBRANE PROTEIN"/>
    <property type="match status" value="1"/>
</dbReference>
<dbReference type="PANTHER" id="PTHR33048">
    <property type="entry name" value="PTH11-LIKE INTEGRAL MEMBRANE PROTEIN (AFU_ORTHOLOGUE AFUA_5G11245)"/>
    <property type="match status" value="1"/>
</dbReference>
<evidence type="ECO:0000256" key="6">
    <source>
        <dbReference type="SAM" id="Phobius"/>
    </source>
</evidence>
<dbReference type="GO" id="GO:0016020">
    <property type="term" value="C:membrane"/>
    <property type="evidence" value="ECO:0007669"/>
    <property type="project" value="UniProtKB-SubCell"/>
</dbReference>
<dbReference type="InterPro" id="IPR055560">
    <property type="entry name" value="DUF7136"/>
</dbReference>
<evidence type="ECO:0000313" key="10">
    <source>
        <dbReference type="Proteomes" id="UP001197093"/>
    </source>
</evidence>
<keyword evidence="10" id="KW-1185">Reference proteome</keyword>
<comment type="subcellular location">
    <subcellularLocation>
        <location evidence="1">Membrane</location>
        <topology evidence="1">Multi-pass membrane protein</topology>
    </subcellularLocation>
</comment>
<comment type="similarity">
    <text evidence="5">Belongs to the SAT4 family.</text>
</comment>
<dbReference type="EMBL" id="JAHCVI010000001">
    <property type="protein sequence ID" value="KAG7294608.1"/>
    <property type="molecule type" value="Genomic_DNA"/>
</dbReference>
<dbReference type="AlphaFoldDB" id="A0AAD4FC55"/>
<feature type="transmembrane region" description="Helical" evidence="6">
    <location>
        <begin position="160"/>
        <end position="181"/>
    </location>
</feature>
<feature type="transmembrane region" description="Helical" evidence="6">
    <location>
        <begin position="239"/>
        <end position="262"/>
    </location>
</feature>
<keyword evidence="4 6" id="KW-0472">Membrane</keyword>
<gene>
    <name evidence="9" type="ORF">NEMBOFW57_004684</name>
</gene>
<evidence type="ECO:0000259" key="8">
    <source>
        <dbReference type="Pfam" id="PF23584"/>
    </source>
</evidence>
<evidence type="ECO:0000313" key="9">
    <source>
        <dbReference type="EMBL" id="KAG7294608.1"/>
    </source>
</evidence>
<sequence>MNVIYFLPTRPRAAGESSFNTSNTGGTSGPPAMPPDVLVSLPHDNAGPKLNAVFWTLSAISGLFVLARFCAKRLRRRAYWWDDWLLVASWIVNLAAVCIISYCISLGLGRHMWDVDPAHFVPLFQAFNVTATMSIVASIWSKTSFALTILRLTDGWLRVVVWFLIGSTNVAMGVTALINWVRCTPVQKLWDYSVEGSCWPVHVVLNYDMFSAVVDISLVAVAWKLLLGLHMDTVEKIGATIAMSMGVFAGATSFVKTAQLWGMLSPDLSAPVLSTPGNISFAHMRLSSIAALAACFAVRVDAALTTVEFDLMFPRANVSYTPTTYMPIIFAVKNPQPAKYMRPVLAVEVSYPNGTIHSLPYISSEDAWGNAAANETTFYYTIFEGESYGFNGEGSWPLKFHVSWMTCAEGPNGGGEGDSDTGHRGTASHSMLFRTARDGQAISLLSAGADTECHGLPGFRITTDDTVRPVVDPSTATAGIHQCVTAAGSELVSDSSCSVKLPAGLVEEVSLSLSAAACADPYNCPARTSLVALASQTSTRTAAATHTGTTGQPAAATTAVTTTAASDPAKNAAERRTMAGMEGRLAAAFGVFGLLLA</sequence>
<keyword evidence="2 6" id="KW-0812">Transmembrane</keyword>
<evidence type="ECO:0000259" key="7">
    <source>
        <dbReference type="Pfam" id="PF20684"/>
    </source>
</evidence>
<dbReference type="InterPro" id="IPR052337">
    <property type="entry name" value="SAT4-like"/>
</dbReference>
<accession>A0AAD4FC55</accession>
<organism evidence="9 10">
    <name type="scientific">Staphylotrichum longicolle</name>
    <dbReference type="NCBI Taxonomy" id="669026"/>
    <lineage>
        <taxon>Eukaryota</taxon>
        <taxon>Fungi</taxon>
        <taxon>Dikarya</taxon>
        <taxon>Ascomycota</taxon>
        <taxon>Pezizomycotina</taxon>
        <taxon>Sordariomycetes</taxon>
        <taxon>Sordariomycetidae</taxon>
        <taxon>Sordariales</taxon>
        <taxon>Chaetomiaceae</taxon>
        <taxon>Staphylotrichum</taxon>
    </lineage>
</organism>
<feature type="transmembrane region" description="Helical" evidence="6">
    <location>
        <begin position="120"/>
        <end position="140"/>
    </location>
</feature>
<evidence type="ECO:0000256" key="1">
    <source>
        <dbReference type="ARBA" id="ARBA00004141"/>
    </source>
</evidence>
<comment type="caution">
    <text evidence="9">The sequence shown here is derived from an EMBL/GenBank/DDBJ whole genome shotgun (WGS) entry which is preliminary data.</text>
</comment>
<proteinExistence type="inferred from homology"/>
<feature type="domain" description="DUF7136" evidence="8">
    <location>
        <begin position="304"/>
        <end position="522"/>
    </location>
</feature>
<evidence type="ECO:0000256" key="4">
    <source>
        <dbReference type="ARBA" id="ARBA00023136"/>
    </source>
</evidence>